<accession>A0ABQ8R1P1</accession>
<evidence type="ECO:0000313" key="2">
    <source>
        <dbReference type="Proteomes" id="UP001152024"/>
    </source>
</evidence>
<evidence type="ECO:0000313" key="1">
    <source>
        <dbReference type="EMBL" id="KAJ4123177.1"/>
    </source>
</evidence>
<comment type="caution">
    <text evidence="1">The sequence shown here is derived from an EMBL/GenBank/DDBJ whole genome shotgun (WGS) entry which is preliminary data.</text>
</comment>
<sequence length="449" mass="48048">MSSFDVQQADADLWLAYGVKLKDALDEAPSLGSDSRFYIAPLSAAGIAAGKKIPNEIKDNGVFNVGDALLDLDQPVFLPTSQSYFQRCQSYCSSVALESDNNMGAAVRYNDAQEKARKALEYFTNTKMEAMSAYNAERNDGITSDQFSMWAQAANDAATANCAAAAAAMSGPKAAMVGRYMSALNTANGLMTVPGFNMACSTASADQIASGQLEMHNQSFQKPLYQIDSHYARAVDSWVATFSQNKDSPTEITFNPSDASNSSWEELGYDDDNVEVTESYCIFFSATFWEDNERVTKTVSAEEVGDDLEITLTTTGLGMFQIQPGKWNPSELAGMPLVSNADENLKKPMAHVTKAVLAYGVGMQVNLSEDAFSTINDYLEKAQETGGSASIFGFNIGLGGSADSGQTSTVTFDDVKNASSGNTITIPPSDNSYPTLLAVVGESIPTSDN</sequence>
<name>A0ABQ8R1P1_FUSEQ</name>
<gene>
    <name evidence="1" type="ORF">NW768_009705</name>
</gene>
<reference evidence="1" key="1">
    <citation type="submission" date="2022-09" db="EMBL/GenBank/DDBJ databases">
        <title>Fusarium specimens isolated from Avocado Roots.</title>
        <authorList>
            <person name="Stajich J."/>
            <person name="Roper C."/>
            <person name="Heimlech-Rivalta G."/>
        </authorList>
    </citation>
    <scope>NUCLEOTIDE SEQUENCE</scope>
    <source>
        <strain evidence="1">CF00095</strain>
    </source>
</reference>
<proteinExistence type="predicted"/>
<organism evidence="1 2">
    <name type="scientific">Fusarium equiseti</name>
    <name type="common">Fusarium scirpi</name>
    <dbReference type="NCBI Taxonomy" id="61235"/>
    <lineage>
        <taxon>Eukaryota</taxon>
        <taxon>Fungi</taxon>
        <taxon>Dikarya</taxon>
        <taxon>Ascomycota</taxon>
        <taxon>Pezizomycotina</taxon>
        <taxon>Sordariomycetes</taxon>
        <taxon>Hypocreomycetidae</taxon>
        <taxon>Hypocreales</taxon>
        <taxon>Nectriaceae</taxon>
        <taxon>Fusarium</taxon>
        <taxon>Fusarium incarnatum-equiseti species complex</taxon>
    </lineage>
</organism>
<protein>
    <submittedName>
        <fullName evidence="1">Uncharacterized protein</fullName>
    </submittedName>
</protein>
<dbReference type="Proteomes" id="UP001152024">
    <property type="component" value="Unassembled WGS sequence"/>
</dbReference>
<dbReference type="EMBL" id="JAOQBH010000017">
    <property type="protein sequence ID" value="KAJ4123177.1"/>
    <property type="molecule type" value="Genomic_DNA"/>
</dbReference>
<keyword evidence="2" id="KW-1185">Reference proteome</keyword>